<name>A0AA36M2V2_CYLNA</name>
<comment type="caution">
    <text evidence="2">The sequence shown here is derived from an EMBL/GenBank/DDBJ whole genome shotgun (WGS) entry which is preliminary data.</text>
</comment>
<organism evidence="2 3">
    <name type="scientific">Cylicocyclus nassatus</name>
    <name type="common">Nematode worm</name>
    <dbReference type="NCBI Taxonomy" id="53992"/>
    <lineage>
        <taxon>Eukaryota</taxon>
        <taxon>Metazoa</taxon>
        <taxon>Ecdysozoa</taxon>
        <taxon>Nematoda</taxon>
        <taxon>Chromadorea</taxon>
        <taxon>Rhabditida</taxon>
        <taxon>Rhabditina</taxon>
        <taxon>Rhabditomorpha</taxon>
        <taxon>Strongyloidea</taxon>
        <taxon>Strongylidae</taxon>
        <taxon>Cylicocyclus</taxon>
    </lineage>
</organism>
<keyword evidence="1" id="KW-0472">Membrane</keyword>
<evidence type="ECO:0000256" key="1">
    <source>
        <dbReference type="SAM" id="Phobius"/>
    </source>
</evidence>
<dbReference type="Proteomes" id="UP001176961">
    <property type="component" value="Unassembled WGS sequence"/>
</dbReference>
<accession>A0AA36M2V2</accession>
<evidence type="ECO:0000313" key="2">
    <source>
        <dbReference type="EMBL" id="CAJ0595252.1"/>
    </source>
</evidence>
<keyword evidence="1" id="KW-0812">Transmembrane</keyword>
<feature type="transmembrane region" description="Helical" evidence="1">
    <location>
        <begin position="21"/>
        <end position="39"/>
    </location>
</feature>
<keyword evidence="3" id="KW-1185">Reference proteome</keyword>
<reference evidence="2" key="1">
    <citation type="submission" date="2023-07" db="EMBL/GenBank/DDBJ databases">
        <authorList>
            <consortium name="CYATHOMIX"/>
        </authorList>
    </citation>
    <scope>NUCLEOTIDE SEQUENCE</scope>
    <source>
        <strain evidence="2">N/A</strain>
    </source>
</reference>
<keyword evidence="1" id="KW-1133">Transmembrane helix</keyword>
<dbReference type="EMBL" id="CATQJL010000112">
    <property type="protein sequence ID" value="CAJ0595252.1"/>
    <property type="molecule type" value="Genomic_DNA"/>
</dbReference>
<sequence>MPVLKNTTNLPKFIKKLGPDLMVAFRIVTALIFILFASYNVSEVPSRVLKDFVAYVANRFPLTSAKFQYRFWPRAIKQIIAKLAPGRDKRRWNALQEQIAKWAPSEGSSFEEPRPKCIECAQGCYRSLKWNEMTKFHGCVKFCMSDHNRKSTGD</sequence>
<gene>
    <name evidence="2" type="ORF">CYNAS_LOCUS7235</name>
</gene>
<proteinExistence type="predicted"/>
<protein>
    <submittedName>
        <fullName evidence="2">Uncharacterized protein</fullName>
    </submittedName>
</protein>
<dbReference type="AlphaFoldDB" id="A0AA36M2V2"/>
<evidence type="ECO:0000313" key="3">
    <source>
        <dbReference type="Proteomes" id="UP001176961"/>
    </source>
</evidence>